<evidence type="ECO:0000256" key="4">
    <source>
        <dbReference type="ARBA" id="ARBA00022679"/>
    </source>
</evidence>
<evidence type="ECO:0000313" key="15">
    <source>
        <dbReference type="Proteomes" id="UP000054270"/>
    </source>
</evidence>
<comment type="similarity">
    <text evidence="1">Belongs to the protein kinase superfamily. CAMK Ser/Thr protein kinase family. NIM1 subfamily.</text>
</comment>
<keyword evidence="3" id="KW-0723">Serine/threonine-protein kinase</keyword>
<evidence type="ECO:0000256" key="10">
    <source>
        <dbReference type="PROSITE-ProRule" id="PRU10141"/>
    </source>
</evidence>
<dbReference type="Pfam" id="PF00069">
    <property type="entry name" value="Pkinase"/>
    <property type="match status" value="1"/>
</dbReference>
<evidence type="ECO:0000259" key="12">
    <source>
        <dbReference type="PROSITE" id="PS50011"/>
    </source>
</evidence>
<dbReference type="Proteomes" id="UP000054270">
    <property type="component" value="Unassembled WGS sequence"/>
</dbReference>
<evidence type="ECO:0000256" key="7">
    <source>
        <dbReference type="ARBA" id="ARBA00022840"/>
    </source>
</evidence>
<organism evidence="14 15">
    <name type="scientific">Hypholoma sublateritium (strain FD-334 SS-4)</name>
    <dbReference type="NCBI Taxonomy" id="945553"/>
    <lineage>
        <taxon>Eukaryota</taxon>
        <taxon>Fungi</taxon>
        <taxon>Dikarya</taxon>
        <taxon>Basidiomycota</taxon>
        <taxon>Agaricomycotina</taxon>
        <taxon>Agaricomycetes</taxon>
        <taxon>Agaricomycetidae</taxon>
        <taxon>Agaricales</taxon>
        <taxon>Agaricineae</taxon>
        <taxon>Strophariaceae</taxon>
        <taxon>Hypholoma</taxon>
    </lineage>
</organism>
<comment type="catalytic activity">
    <reaction evidence="9">
        <text>L-seryl-[protein] + ATP = O-phospho-L-seryl-[protein] + ADP + H(+)</text>
        <dbReference type="Rhea" id="RHEA:17989"/>
        <dbReference type="Rhea" id="RHEA-COMP:9863"/>
        <dbReference type="Rhea" id="RHEA-COMP:11604"/>
        <dbReference type="ChEBI" id="CHEBI:15378"/>
        <dbReference type="ChEBI" id="CHEBI:29999"/>
        <dbReference type="ChEBI" id="CHEBI:30616"/>
        <dbReference type="ChEBI" id="CHEBI:83421"/>
        <dbReference type="ChEBI" id="CHEBI:456216"/>
        <dbReference type="EC" id="2.7.11.1"/>
    </reaction>
</comment>
<name>A0A0D2NGT0_HYPSF</name>
<feature type="compositionally biased region" description="Polar residues" evidence="11">
    <location>
        <begin position="669"/>
        <end position="683"/>
    </location>
</feature>
<dbReference type="InterPro" id="IPR000719">
    <property type="entry name" value="Prot_kinase_dom"/>
</dbReference>
<dbReference type="OMA" id="NSADYRP"/>
<dbReference type="OrthoDB" id="193931at2759"/>
<feature type="compositionally biased region" description="Low complexity" evidence="11">
    <location>
        <begin position="532"/>
        <end position="546"/>
    </location>
</feature>
<feature type="compositionally biased region" description="Basic and acidic residues" evidence="11">
    <location>
        <begin position="948"/>
        <end position="968"/>
    </location>
</feature>
<evidence type="ECO:0000259" key="13">
    <source>
        <dbReference type="PROSITE" id="PS50032"/>
    </source>
</evidence>
<feature type="binding site" evidence="10">
    <location>
        <position position="168"/>
    </location>
    <ligand>
        <name>ATP</name>
        <dbReference type="ChEBI" id="CHEBI:30616"/>
    </ligand>
</feature>
<dbReference type="GO" id="GO:0004674">
    <property type="term" value="F:protein serine/threonine kinase activity"/>
    <property type="evidence" value="ECO:0007669"/>
    <property type="project" value="UniProtKB-KW"/>
</dbReference>
<dbReference type="SUPFAM" id="SSF56112">
    <property type="entry name" value="Protein kinase-like (PK-like)"/>
    <property type="match status" value="1"/>
</dbReference>
<keyword evidence="15" id="KW-1185">Reference proteome</keyword>
<dbReference type="GO" id="GO:0035556">
    <property type="term" value="P:intracellular signal transduction"/>
    <property type="evidence" value="ECO:0007669"/>
    <property type="project" value="TreeGrafter"/>
</dbReference>
<feature type="region of interest" description="Disordered" evidence="11">
    <location>
        <begin position="532"/>
        <end position="568"/>
    </location>
</feature>
<feature type="domain" description="KA1" evidence="13">
    <location>
        <begin position="1233"/>
        <end position="1282"/>
    </location>
</feature>
<reference evidence="15" key="1">
    <citation type="submission" date="2014-04" db="EMBL/GenBank/DDBJ databases">
        <title>Evolutionary Origins and Diversification of the Mycorrhizal Mutualists.</title>
        <authorList>
            <consortium name="DOE Joint Genome Institute"/>
            <consortium name="Mycorrhizal Genomics Consortium"/>
            <person name="Kohler A."/>
            <person name="Kuo A."/>
            <person name="Nagy L.G."/>
            <person name="Floudas D."/>
            <person name="Copeland A."/>
            <person name="Barry K.W."/>
            <person name="Cichocki N."/>
            <person name="Veneault-Fourrey C."/>
            <person name="LaButti K."/>
            <person name="Lindquist E.A."/>
            <person name="Lipzen A."/>
            <person name="Lundell T."/>
            <person name="Morin E."/>
            <person name="Murat C."/>
            <person name="Riley R."/>
            <person name="Ohm R."/>
            <person name="Sun H."/>
            <person name="Tunlid A."/>
            <person name="Henrissat B."/>
            <person name="Grigoriev I.V."/>
            <person name="Hibbett D.S."/>
            <person name="Martin F."/>
        </authorList>
    </citation>
    <scope>NUCLEOTIDE SEQUENCE [LARGE SCALE GENOMIC DNA]</scope>
    <source>
        <strain evidence="15">FD-334 SS-4</strain>
    </source>
</reference>
<feature type="compositionally biased region" description="Acidic residues" evidence="11">
    <location>
        <begin position="969"/>
        <end position="989"/>
    </location>
</feature>
<feature type="region of interest" description="Disordered" evidence="11">
    <location>
        <begin position="1162"/>
        <end position="1223"/>
    </location>
</feature>
<dbReference type="Pfam" id="PF02149">
    <property type="entry name" value="KA1"/>
    <property type="match status" value="1"/>
</dbReference>
<feature type="compositionally biased region" description="Basic and acidic residues" evidence="11">
    <location>
        <begin position="784"/>
        <end position="798"/>
    </location>
</feature>
<feature type="region of interest" description="Disordered" evidence="11">
    <location>
        <begin position="43"/>
        <end position="135"/>
    </location>
</feature>
<feature type="domain" description="Protein kinase" evidence="12">
    <location>
        <begin position="139"/>
        <end position="412"/>
    </location>
</feature>
<dbReference type="PANTHER" id="PTHR24346:SF82">
    <property type="entry name" value="KP78A-RELATED"/>
    <property type="match status" value="1"/>
</dbReference>
<dbReference type="FunFam" id="1.10.510.10:FF:000792">
    <property type="entry name" value="Non-specific serine/threonine protein kinase"/>
    <property type="match status" value="1"/>
</dbReference>
<dbReference type="PROSITE" id="PS00107">
    <property type="entry name" value="PROTEIN_KINASE_ATP"/>
    <property type="match status" value="1"/>
</dbReference>
<dbReference type="PROSITE" id="PS50032">
    <property type="entry name" value="KA1"/>
    <property type="match status" value="1"/>
</dbReference>
<evidence type="ECO:0000256" key="5">
    <source>
        <dbReference type="ARBA" id="ARBA00022741"/>
    </source>
</evidence>
<evidence type="ECO:0000256" key="8">
    <source>
        <dbReference type="ARBA" id="ARBA00047899"/>
    </source>
</evidence>
<feature type="region of interest" description="Disordered" evidence="11">
    <location>
        <begin position="171"/>
        <end position="201"/>
    </location>
</feature>
<gene>
    <name evidence="14" type="ORF">HYPSUDRAFT_219781</name>
</gene>
<dbReference type="PROSITE" id="PS50011">
    <property type="entry name" value="PROTEIN_KINASE_DOM"/>
    <property type="match status" value="1"/>
</dbReference>
<feature type="compositionally biased region" description="Polar residues" evidence="11">
    <location>
        <begin position="1162"/>
        <end position="1173"/>
    </location>
</feature>
<feature type="compositionally biased region" description="Polar residues" evidence="11">
    <location>
        <begin position="870"/>
        <end position="891"/>
    </location>
</feature>
<evidence type="ECO:0000313" key="14">
    <source>
        <dbReference type="EMBL" id="KJA15881.1"/>
    </source>
</evidence>
<evidence type="ECO:0000256" key="6">
    <source>
        <dbReference type="ARBA" id="ARBA00022777"/>
    </source>
</evidence>
<proteinExistence type="inferred from homology"/>
<feature type="compositionally biased region" description="Low complexity" evidence="11">
    <location>
        <begin position="79"/>
        <end position="100"/>
    </location>
</feature>
<keyword evidence="7 10" id="KW-0067">ATP-binding</keyword>
<evidence type="ECO:0000256" key="1">
    <source>
        <dbReference type="ARBA" id="ARBA00010791"/>
    </source>
</evidence>
<evidence type="ECO:0000256" key="2">
    <source>
        <dbReference type="ARBA" id="ARBA00012513"/>
    </source>
</evidence>
<dbReference type="PROSITE" id="PS00108">
    <property type="entry name" value="PROTEIN_KINASE_ST"/>
    <property type="match status" value="1"/>
</dbReference>
<feature type="compositionally biased region" description="Gly residues" evidence="11">
    <location>
        <begin position="744"/>
        <end position="753"/>
    </location>
</feature>
<dbReference type="STRING" id="945553.A0A0D2NGT0"/>
<comment type="catalytic activity">
    <reaction evidence="8">
        <text>L-threonyl-[protein] + ATP = O-phospho-L-threonyl-[protein] + ADP + H(+)</text>
        <dbReference type="Rhea" id="RHEA:46608"/>
        <dbReference type="Rhea" id="RHEA-COMP:11060"/>
        <dbReference type="Rhea" id="RHEA-COMP:11605"/>
        <dbReference type="ChEBI" id="CHEBI:15378"/>
        <dbReference type="ChEBI" id="CHEBI:30013"/>
        <dbReference type="ChEBI" id="CHEBI:30616"/>
        <dbReference type="ChEBI" id="CHEBI:61977"/>
        <dbReference type="ChEBI" id="CHEBI:456216"/>
        <dbReference type="EC" id="2.7.11.1"/>
    </reaction>
</comment>
<dbReference type="InterPro" id="IPR028375">
    <property type="entry name" value="KA1/Ssp2_C"/>
</dbReference>
<feature type="compositionally biased region" description="Polar residues" evidence="11">
    <location>
        <begin position="1063"/>
        <end position="1088"/>
    </location>
</feature>
<evidence type="ECO:0000256" key="11">
    <source>
        <dbReference type="SAM" id="MobiDB-lite"/>
    </source>
</evidence>
<feature type="compositionally biased region" description="Basic and acidic residues" evidence="11">
    <location>
        <begin position="101"/>
        <end position="125"/>
    </location>
</feature>
<dbReference type="GO" id="GO:0000226">
    <property type="term" value="P:microtubule cytoskeleton organization"/>
    <property type="evidence" value="ECO:0007669"/>
    <property type="project" value="TreeGrafter"/>
</dbReference>
<dbReference type="GO" id="GO:0005737">
    <property type="term" value="C:cytoplasm"/>
    <property type="evidence" value="ECO:0007669"/>
    <property type="project" value="TreeGrafter"/>
</dbReference>
<dbReference type="GO" id="GO:0106310">
    <property type="term" value="F:protein serine kinase activity"/>
    <property type="evidence" value="ECO:0007669"/>
    <property type="project" value="RHEA"/>
</dbReference>
<dbReference type="InterPro" id="IPR001772">
    <property type="entry name" value="KA1_dom"/>
</dbReference>
<dbReference type="EC" id="2.7.11.1" evidence="2"/>
<feature type="compositionally biased region" description="Basic and acidic residues" evidence="11">
    <location>
        <begin position="990"/>
        <end position="1000"/>
    </location>
</feature>
<feature type="compositionally biased region" description="Polar residues" evidence="11">
    <location>
        <begin position="181"/>
        <end position="194"/>
    </location>
</feature>
<dbReference type="PANTHER" id="PTHR24346">
    <property type="entry name" value="MAP/MICROTUBULE AFFINITY-REGULATING KINASE"/>
    <property type="match status" value="1"/>
</dbReference>
<keyword evidence="5 10" id="KW-0547">Nucleotide-binding</keyword>
<dbReference type="Gene3D" id="3.30.310.80">
    <property type="entry name" value="Kinase associated domain 1, KA1"/>
    <property type="match status" value="1"/>
</dbReference>
<dbReference type="GO" id="GO:0005524">
    <property type="term" value="F:ATP binding"/>
    <property type="evidence" value="ECO:0007669"/>
    <property type="project" value="UniProtKB-UniRule"/>
</dbReference>
<protein>
    <recommendedName>
        <fullName evidence="2">non-specific serine/threonine protein kinase</fullName>
        <ecNumber evidence="2">2.7.11.1</ecNumber>
    </recommendedName>
</protein>
<dbReference type="InterPro" id="IPR008271">
    <property type="entry name" value="Ser/Thr_kinase_AS"/>
</dbReference>
<dbReference type="InterPro" id="IPR011009">
    <property type="entry name" value="Kinase-like_dom_sf"/>
</dbReference>
<dbReference type="InterPro" id="IPR017441">
    <property type="entry name" value="Protein_kinase_ATP_BS"/>
</dbReference>
<dbReference type="Gene3D" id="1.10.510.10">
    <property type="entry name" value="Transferase(Phosphotransferase) domain 1"/>
    <property type="match status" value="1"/>
</dbReference>
<keyword evidence="4" id="KW-0808">Transferase</keyword>
<dbReference type="SUPFAM" id="SSF103243">
    <property type="entry name" value="KA1-like"/>
    <property type="match status" value="1"/>
</dbReference>
<feature type="region of interest" description="Disordered" evidence="11">
    <location>
        <begin position="629"/>
        <end position="1000"/>
    </location>
</feature>
<dbReference type="SMART" id="SM00220">
    <property type="entry name" value="S_TKc"/>
    <property type="match status" value="1"/>
</dbReference>
<dbReference type="CDD" id="cd14077">
    <property type="entry name" value="STKc_Kin1_2"/>
    <property type="match status" value="1"/>
</dbReference>
<keyword evidence="6" id="KW-0418">Kinase</keyword>
<feature type="compositionally biased region" description="Low complexity" evidence="11">
    <location>
        <begin position="43"/>
        <end position="52"/>
    </location>
</feature>
<feature type="region of interest" description="Disordered" evidence="11">
    <location>
        <begin position="1062"/>
        <end position="1147"/>
    </location>
</feature>
<feature type="compositionally biased region" description="Basic and acidic residues" evidence="11">
    <location>
        <begin position="849"/>
        <end position="859"/>
    </location>
</feature>
<accession>A0A0D2NGT0</accession>
<feature type="compositionally biased region" description="Polar residues" evidence="11">
    <location>
        <begin position="1129"/>
        <end position="1140"/>
    </location>
</feature>
<dbReference type="EMBL" id="KN817632">
    <property type="protein sequence ID" value="KJA15881.1"/>
    <property type="molecule type" value="Genomic_DNA"/>
</dbReference>
<sequence length="1282" mass="140312">MTSYPTALAPQLNQVPEDAVAGHVTPSHGGMIGGHEFDMAISQPQQQPGQQQTVNHHTTATAPRGATPNSHRPRPVSMPPQAFAAPATPTAVASTNTSSTDARDRSQPTADENRERRRHRDEHSTAGKSSRSNRILGDYTLSKTLGAGSMGKVKLATHNITGEKLAVKILPRVHPNPPPQANGNTSASDSATRQASRDASKEIRTLREAALSMLLYHPYICGMREMIIHQHHYYMVFEYVNGGQMLDYIISHGRLRERVARKFARQIGSALEYCHLNNVVHRDLKIENILISQTGNIKIIDFGLSNLYDPITHLATFCGSLYFAAPELLNARVYTGPEVDVWSFGVVLYVLVCGKVPFDDQSMPALHAKIKRGLVEYPVWLSAECKHLLSRMLVTNPANRATLSEVMSHPWMVRGFSGAPAIHMVHREPLRAEELDRQVIKGMTGFEFGTEDEVEAKLVEILESEAYNRAVQHWERKRSTNNLNGNGARWGESVSNSSLAMSFDSKTESSGPKKSRRFSGFDYYRRKLFSPVTSTSGSPSSHSPPNSHHHVAHPSFSDSNREPMDPTKGFHPLLSMYYLAREKLERDRVYGPGQFASSQLSISGEPAHPAALAVPTPVDDGSLRQQQYNAATATSARKDPLPSARTKADYSMPLPRLPAPETLHFSGMSYDNTVAPSPTSPSFAQPRARDPGLPPPSPSAVQRQHIEIDQSALGPKRGLPRAPPPSTHRRSHSMSQRPTALVRGWGGMFGGGDAVDEQGVQQHTAVRPPEPPATAGPELTSFQERAEAAEREKHHEHAPSPFSSGATLVRKFGSMLVGGGRGDESRRHGTASGKRGTILGGLSPSPRPSAEEREKEKAAIPEGVVDDAESSPTLASPAATKTLSQSVSQPIGNVHRRAATILDPQGRANRHERRTSTGSALIGSSPGGTIGRNRRPSTGYSSSAVRPITERLFSKAEPEPELAEKREEDDGGQQNDEEGAEGQEETFKEEDERHTSEKDFKPIFLKGLFSVATTSTKPPSVIKADIRRVLDRMQVQYRENKGGFECIHLPSIDMSTLDPHAARNTQHTQQSSFTSGETSPMTPVQSRPSIVKKASKLSFGMKRDKGKDREQSMDKKEEKEKEKEKDPSSRPSGGTLMTTASSGSSSFFNVSSNHTMVAAAENQPQANGLSPPSSYMADVEVSPPRSHSPAISNKTKVLPPIPRDFAIQPTPPQQQSSSPLPTGEIDRELFESMGNNSLSVRFEINIVKVPWLPLHGIQFRRAGGDGWQYQMLARRVLTELKL</sequence>
<evidence type="ECO:0000256" key="3">
    <source>
        <dbReference type="ARBA" id="ARBA00022527"/>
    </source>
</evidence>
<evidence type="ECO:0000256" key="9">
    <source>
        <dbReference type="ARBA" id="ARBA00048679"/>
    </source>
</evidence>
<feature type="compositionally biased region" description="Basic and acidic residues" evidence="11">
    <location>
        <begin position="1101"/>
        <end position="1128"/>
    </location>
</feature>